<keyword evidence="1" id="KW-1015">Disulfide bond</keyword>
<dbReference type="Pfam" id="PF01562">
    <property type="entry name" value="Pep_M12B_propep"/>
    <property type="match status" value="1"/>
</dbReference>
<evidence type="ECO:0000313" key="5">
    <source>
        <dbReference type="Proteomes" id="UP001295444"/>
    </source>
</evidence>
<sequence length="230" mass="25979">MEGAAGLGGTRIWMGVAVMMLVTPSVLTGRELHSNQIHLKKVWPHSAVIEPRWLLPHAAQSKLKYPPHVELLVTAEGKDLILSVHRNQELINPNYVETYYSLSYRPVVRMPNMTEHCYYQGFVLGEMESSVVISTCLGIKGKRPTWKTPTDLRAHTRAGAFTGHTDYTCPTPLPYLPQARHDTLNQSAGHTKLNAQTLPDILLYFFHTDKRRISLTHKTKTGRRRTCATL</sequence>
<reference evidence="4" key="1">
    <citation type="submission" date="2022-03" db="EMBL/GenBank/DDBJ databases">
        <authorList>
            <person name="Alioto T."/>
            <person name="Alioto T."/>
            <person name="Gomez Garrido J."/>
        </authorList>
    </citation>
    <scope>NUCLEOTIDE SEQUENCE</scope>
</reference>
<keyword evidence="2" id="KW-0732">Signal</keyword>
<dbReference type="AlphaFoldDB" id="A0AAD1W368"/>
<evidence type="ECO:0000256" key="1">
    <source>
        <dbReference type="ARBA" id="ARBA00023157"/>
    </source>
</evidence>
<evidence type="ECO:0000259" key="3">
    <source>
        <dbReference type="Pfam" id="PF01562"/>
    </source>
</evidence>
<dbReference type="PANTHER" id="PTHR11905:SF19">
    <property type="entry name" value="DISINTEGRIN AND METALLOPROTEINASE DOMAIN-CONTAINING PROTEIN 19"/>
    <property type="match status" value="1"/>
</dbReference>
<feature type="chain" id="PRO_5042161704" description="Peptidase M12B propeptide domain-containing protein" evidence="2">
    <location>
        <begin position="29"/>
        <end position="230"/>
    </location>
</feature>
<dbReference type="EMBL" id="OW240915">
    <property type="protein sequence ID" value="CAH2282874.1"/>
    <property type="molecule type" value="Genomic_DNA"/>
</dbReference>
<dbReference type="GO" id="GO:0006509">
    <property type="term" value="P:membrane protein ectodomain proteolysis"/>
    <property type="evidence" value="ECO:0007669"/>
    <property type="project" value="TreeGrafter"/>
</dbReference>
<organism evidence="4 5">
    <name type="scientific">Pelobates cultripes</name>
    <name type="common">Western spadefoot toad</name>
    <dbReference type="NCBI Taxonomy" id="61616"/>
    <lineage>
        <taxon>Eukaryota</taxon>
        <taxon>Metazoa</taxon>
        <taxon>Chordata</taxon>
        <taxon>Craniata</taxon>
        <taxon>Vertebrata</taxon>
        <taxon>Euteleostomi</taxon>
        <taxon>Amphibia</taxon>
        <taxon>Batrachia</taxon>
        <taxon>Anura</taxon>
        <taxon>Pelobatoidea</taxon>
        <taxon>Pelobatidae</taxon>
        <taxon>Pelobates</taxon>
    </lineage>
</organism>
<feature type="signal peptide" evidence="2">
    <location>
        <begin position="1"/>
        <end position="28"/>
    </location>
</feature>
<keyword evidence="5" id="KW-1185">Reference proteome</keyword>
<evidence type="ECO:0000313" key="4">
    <source>
        <dbReference type="EMBL" id="CAH2282874.1"/>
    </source>
</evidence>
<protein>
    <recommendedName>
        <fullName evidence="3">Peptidase M12B propeptide domain-containing protein</fullName>
    </recommendedName>
</protein>
<proteinExistence type="predicted"/>
<dbReference type="PANTHER" id="PTHR11905">
    <property type="entry name" value="ADAM A DISINTEGRIN AND METALLOPROTEASE DOMAIN"/>
    <property type="match status" value="1"/>
</dbReference>
<dbReference type="InterPro" id="IPR002870">
    <property type="entry name" value="Peptidase_M12B_N"/>
</dbReference>
<name>A0AAD1W368_PELCU</name>
<accession>A0AAD1W368</accession>
<dbReference type="Proteomes" id="UP001295444">
    <property type="component" value="Chromosome 04"/>
</dbReference>
<feature type="domain" description="Peptidase M12B propeptide" evidence="3">
    <location>
        <begin position="60"/>
        <end position="123"/>
    </location>
</feature>
<evidence type="ECO:0000256" key="2">
    <source>
        <dbReference type="SAM" id="SignalP"/>
    </source>
</evidence>
<gene>
    <name evidence="4" type="ORF">PECUL_23A048203</name>
</gene>